<dbReference type="Gene3D" id="2.20.140.10">
    <property type="entry name" value="WGR domain"/>
    <property type="match status" value="1"/>
</dbReference>
<keyword evidence="3" id="KW-1185">Reference proteome</keyword>
<dbReference type="SUPFAM" id="SSF142921">
    <property type="entry name" value="WGR domain-like"/>
    <property type="match status" value="1"/>
</dbReference>
<accession>D8K9A2</accession>
<feature type="domain" description="WGR" evidence="1">
    <location>
        <begin position="30"/>
        <end position="111"/>
    </location>
</feature>
<dbReference type="InterPro" id="IPR049809">
    <property type="entry name" value="YehF/YfeS-like_WGR"/>
</dbReference>
<evidence type="ECO:0000313" key="2">
    <source>
        <dbReference type="EMBL" id="ADJ29245.1"/>
    </source>
</evidence>
<sequence>MRGTLQVGNTAGVCPAPGGRYTAGMNHPNEADWMRAAYLEKRDPEKRQFRFYRIIITQTLFGPWALIREWGRIGSPGTVREVWYDSEQEAVAAGEKLMKQKTRRGYVPLSP</sequence>
<dbReference type="SMART" id="SM00773">
    <property type="entry name" value="WGR"/>
    <property type="match status" value="1"/>
</dbReference>
<dbReference type="AlphaFoldDB" id="D8K9A2"/>
<evidence type="ECO:0000259" key="1">
    <source>
        <dbReference type="PROSITE" id="PS51977"/>
    </source>
</evidence>
<dbReference type="CDD" id="cd07996">
    <property type="entry name" value="WGR_MMR_like"/>
    <property type="match status" value="1"/>
</dbReference>
<dbReference type="eggNOG" id="COG3831">
    <property type="taxonomic scope" value="Bacteria"/>
</dbReference>
<dbReference type="RefSeq" id="WP_013221315.1">
    <property type="nucleotide sequence ID" value="NC_014315.1"/>
</dbReference>
<evidence type="ECO:0000313" key="3">
    <source>
        <dbReference type="Proteomes" id="UP000000393"/>
    </source>
</evidence>
<organism evidence="2 3">
    <name type="scientific">Nitrosococcus watsoni (strain C-113)</name>
    <dbReference type="NCBI Taxonomy" id="105559"/>
    <lineage>
        <taxon>Bacteria</taxon>
        <taxon>Pseudomonadati</taxon>
        <taxon>Pseudomonadota</taxon>
        <taxon>Gammaproteobacteria</taxon>
        <taxon>Chromatiales</taxon>
        <taxon>Chromatiaceae</taxon>
        <taxon>Nitrosococcus</taxon>
    </lineage>
</organism>
<gene>
    <name evidence="2" type="ordered locus">Nwat_2430</name>
</gene>
<dbReference type="Pfam" id="PF05406">
    <property type="entry name" value="WGR"/>
    <property type="match status" value="1"/>
</dbReference>
<reference evidence="2 3" key="1">
    <citation type="submission" date="2010-06" db="EMBL/GenBank/DDBJ databases">
        <title>Complete sequence of chromosome of Nitrosococcus watsoni C-113.</title>
        <authorList>
            <consortium name="US DOE Joint Genome Institute"/>
            <person name="Lucas S."/>
            <person name="Copeland A."/>
            <person name="Lapidus A."/>
            <person name="Cheng J.-F."/>
            <person name="Bruce D."/>
            <person name="Goodwin L."/>
            <person name="Pitluck S."/>
            <person name="Malfatti S.A."/>
            <person name="Chain P.S.G."/>
            <person name="Land M."/>
            <person name="Hauser L."/>
            <person name="Kyrpides N."/>
            <person name="Ivanova N."/>
            <person name="Cambell M.A."/>
            <person name="Heidelberg J.F."/>
            <person name="Klotz M.G."/>
            <person name="Woyke T."/>
        </authorList>
    </citation>
    <scope>NUCLEOTIDE SEQUENCE [LARGE SCALE GENOMIC DNA]</scope>
    <source>
        <strain evidence="2 3">C-113</strain>
    </source>
</reference>
<dbReference type="InterPro" id="IPR008893">
    <property type="entry name" value="WGR_domain"/>
</dbReference>
<name>D8K9A2_NITWC</name>
<dbReference type="PROSITE" id="PS51977">
    <property type="entry name" value="WGR"/>
    <property type="match status" value="1"/>
</dbReference>
<proteinExistence type="predicted"/>
<dbReference type="InterPro" id="IPR036930">
    <property type="entry name" value="WGR_dom_sf"/>
</dbReference>
<dbReference type="KEGG" id="nwa:Nwat_2430"/>
<dbReference type="EMBL" id="CP002086">
    <property type="protein sequence ID" value="ADJ29245.1"/>
    <property type="molecule type" value="Genomic_DNA"/>
</dbReference>
<dbReference type="STRING" id="105559.Nwat_2430"/>
<protein>
    <submittedName>
        <fullName evidence="2">WGR domain protein</fullName>
    </submittedName>
</protein>
<dbReference type="Proteomes" id="UP000000393">
    <property type="component" value="Chromosome"/>
</dbReference>
<dbReference type="HOGENOM" id="CLU_2155690_0_0_6"/>